<dbReference type="AlphaFoldDB" id="A0A371E9J7"/>
<name>A0A371E9J7_MUCPR</name>
<accession>A0A371E9J7</accession>
<evidence type="ECO:0000313" key="2">
    <source>
        <dbReference type="EMBL" id="RDX62697.1"/>
    </source>
</evidence>
<comment type="caution">
    <text evidence="2">The sequence shown here is derived from an EMBL/GenBank/DDBJ whole genome shotgun (WGS) entry which is preliminary data.</text>
</comment>
<dbReference type="EMBL" id="QJKJ01015337">
    <property type="protein sequence ID" value="RDX62697.1"/>
    <property type="molecule type" value="Genomic_DNA"/>
</dbReference>
<dbReference type="PANTHER" id="PTHR37984">
    <property type="entry name" value="PROTEIN CBG26694"/>
    <property type="match status" value="1"/>
</dbReference>
<dbReference type="OrthoDB" id="1621923at2759"/>
<dbReference type="Gene3D" id="3.30.420.10">
    <property type="entry name" value="Ribonuclease H-like superfamily/Ribonuclease H"/>
    <property type="match status" value="1"/>
</dbReference>
<dbReference type="PANTHER" id="PTHR37984:SF5">
    <property type="entry name" value="PROTEIN NYNRIN-LIKE"/>
    <property type="match status" value="1"/>
</dbReference>
<keyword evidence="3" id="KW-1185">Reference proteome</keyword>
<gene>
    <name evidence="2" type="primary">pol</name>
    <name evidence="2" type="ORF">CR513_58942</name>
</gene>
<dbReference type="InterPro" id="IPR001584">
    <property type="entry name" value="Integrase_cat-core"/>
</dbReference>
<dbReference type="InterPro" id="IPR036397">
    <property type="entry name" value="RNaseH_sf"/>
</dbReference>
<feature type="non-terminal residue" evidence="2">
    <location>
        <position position="1"/>
    </location>
</feature>
<dbReference type="SUPFAM" id="SSF53098">
    <property type="entry name" value="Ribonuclease H-like"/>
    <property type="match status" value="1"/>
</dbReference>
<evidence type="ECO:0000313" key="3">
    <source>
        <dbReference type="Proteomes" id="UP000257109"/>
    </source>
</evidence>
<dbReference type="GO" id="GO:0003676">
    <property type="term" value="F:nucleic acid binding"/>
    <property type="evidence" value="ECO:0007669"/>
    <property type="project" value="InterPro"/>
</dbReference>
<organism evidence="2 3">
    <name type="scientific">Mucuna pruriens</name>
    <name type="common">Velvet bean</name>
    <name type="synonym">Dolichos pruriens</name>
    <dbReference type="NCBI Taxonomy" id="157652"/>
    <lineage>
        <taxon>Eukaryota</taxon>
        <taxon>Viridiplantae</taxon>
        <taxon>Streptophyta</taxon>
        <taxon>Embryophyta</taxon>
        <taxon>Tracheophyta</taxon>
        <taxon>Spermatophyta</taxon>
        <taxon>Magnoliopsida</taxon>
        <taxon>eudicotyledons</taxon>
        <taxon>Gunneridae</taxon>
        <taxon>Pentapetalae</taxon>
        <taxon>rosids</taxon>
        <taxon>fabids</taxon>
        <taxon>Fabales</taxon>
        <taxon>Fabaceae</taxon>
        <taxon>Papilionoideae</taxon>
        <taxon>50 kb inversion clade</taxon>
        <taxon>NPAAA clade</taxon>
        <taxon>indigoferoid/millettioid clade</taxon>
        <taxon>Phaseoleae</taxon>
        <taxon>Mucuna</taxon>
    </lineage>
</organism>
<dbReference type="PROSITE" id="PS50994">
    <property type="entry name" value="INTEGRASE"/>
    <property type="match status" value="1"/>
</dbReference>
<evidence type="ECO:0000259" key="1">
    <source>
        <dbReference type="PROSITE" id="PS50994"/>
    </source>
</evidence>
<sequence>MKCPNGQFYSVKYLTYGVSISCDHSRSSMKTLTFYLPSITFRDGWRLRPPKLTMPKMFGVPKALISDQGSQFCNHAMATLLKKYRVVHRVAIAYHPQTNGQAEVFNREIKKLLQKMANPNQNDWSQFLEDALWTHRTTYRTLLGMSPYRLSSIKFELEELCLEAYHNSRIYKQKVKQYHDNRILRKEFRVSQKLIVGKLHSRWDGPFVITNVFPYGAIELRDEANNKNFKVNGHQIKHYYKGPIPIVGKVESISPMEPTIPKDTL</sequence>
<dbReference type="GO" id="GO:0015074">
    <property type="term" value="P:DNA integration"/>
    <property type="evidence" value="ECO:0007669"/>
    <property type="project" value="InterPro"/>
</dbReference>
<reference evidence="2" key="1">
    <citation type="submission" date="2018-05" db="EMBL/GenBank/DDBJ databases">
        <title>Draft genome of Mucuna pruriens seed.</title>
        <authorList>
            <person name="Nnadi N.E."/>
            <person name="Vos R."/>
            <person name="Hasami M.H."/>
            <person name="Devisetty U.K."/>
            <person name="Aguiy J.C."/>
        </authorList>
    </citation>
    <scope>NUCLEOTIDE SEQUENCE [LARGE SCALE GENOMIC DNA]</scope>
    <source>
        <strain evidence="2">JCA_2017</strain>
    </source>
</reference>
<feature type="domain" description="Integrase catalytic" evidence="1">
    <location>
        <begin position="59"/>
        <end position="155"/>
    </location>
</feature>
<dbReference type="InterPro" id="IPR012337">
    <property type="entry name" value="RNaseH-like_sf"/>
</dbReference>
<dbReference type="Proteomes" id="UP000257109">
    <property type="component" value="Unassembled WGS sequence"/>
</dbReference>
<protein>
    <submittedName>
        <fullName evidence="2">Pol</fullName>
    </submittedName>
</protein>
<dbReference type="InterPro" id="IPR050951">
    <property type="entry name" value="Retrovirus_Pol_polyprotein"/>
</dbReference>
<proteinExistence type="predicted"/>